<organism evidence="2 3">
    <name type="scientific">Pleuronectes platessa</name>
    <name type="common">European plaice</name>
    <dbReference type="NCBI Taxonomy" id="8262"/>
    <lineage>
        <taxon>Eukaryota</taxon>
        <taxon>Metazoa</taxon>
        <taxon>Chordata</taxon>
        <taxon>Craniata</taxon>
        <taxon>Vertebrata</taxon>
        <taxon>Euteleostomi</taxon>
        <taxon>Actinopterygii</taxon>
        <taxon>Neopterygii</taxon>
        <taxon>Teleostei</taxon>
        <taxon>Neoteleostei</taxon>
        <taxon>Acanthomorphata</taxon>
        <taxon>Carangaria</taxon>
        <taxon>Pleuronectiformes</taxon>
        <taxon>Pleuronectoidei</taxon>
        <taxon>Pleuronectidae</taxon>
        <taxon>Pleuronectes</taxon>
    </lineage>
</organism>
<feature type="region of interest" description="Disordered" evidence="1">
    <location>
        <begin position="241"/>
        <end position="286"/>
    </location>
</feature>
<evidence type="ECO:0000313" key="3">
    <source>
        <dbReference type="Proteomes" id="UP001153269"/>
    </source>
</evidence>
<comment type="caution">
    <text evidence="2">The sequence shown here is derived from an EMBL/GenBank/DDBJ whole genome shotgun (WGS) entry which is preliminary data.</text>
</comment>
<feature type="region of interest" description="Disordered" evidence="1">
    <location>
        <begin position="171"/>
        <end position="207"/>
    </location>
</feature>
<keyword evidence="3" id="KW-1185">Reference proteome</keyword>
<protein>
    <submittedName>
        <fullName evidence="2">Uncharacterized protein</fullName>
    </submittedName>
</protein>
<name>A0A9N7VWM7_PLEPL</name>
<evidence type="ECO:0000256" key="1">
    <source>
        <dbReference type="SAM" id="MobiDB-lite"/>
    </source>
</evidence>
<reference evidence="2" key="1">
    <citation type="submission" date="2020-03" db="EMBL/GenBank/DDBJ databases">
        <authorList>
            <person name="Weist P."/>
        </authorList>
    </citation>
    <scope>NUCLEOTIDE SEQUENCE</scope>
</reference>
<proteinExistence type="predicted"/>
<sequence length="286" mass="30602">MSVMSVGSVSVSNASGEPGVIYQSELGGATGRTKLQPTPEPNPHRCLPANRQLLLTCTPLGPAAPAAQEPGVEAPPHRGPVDEKSCAVNISTGRVCLWFHWMFVEVTPCGDESWFSPRSRVPHTPGAQAGACVSLWHPTQAAMCSVNDEFVGSRLRSRGCEDTVVCSAAGKTSKREEEDERDGDARRQFGSEPSPVGTSHSIQRGRKASVLVTMPTASSLICPTAPFSKFNLRQIHDNNPGDCCSESGRRRGSSFSQRQEGCYTEDEMKLHSADSGSAGAELEMKT</sequence>
<dbReference type="Proteomes" id="UP001153269">
    <property type="component" value="Unassembled WGS sequence"/>
</dbReference>
<evidence type="ECO:0000313" key="2">
    <source>
        <dbReference type="EMBL" id="CAB1455756.1"/>
    </source>
</evidence>
<gene>
    <name evidence="2" type="ORF">PLEPLA_LOCUS43537</name>
</gene>
<accession>A0A9N7VWM7</accession>
<dbReference type="AlphaFoldDB" id="A0A9N7VWM7"/>
<dbReference type="EMBL" id="CADEAL010004269">
    <property type="protein sequence ID" value="CAB1455756.1"/>
    <property type="molecule type" value="Genomic_DNA"/>
</dbReference>